<dbReference type="InterPro" id="IPR011057">
    <property type="entry name" value="Mss4-like_sf"/>
</dbReference>
<dbReference type="Proteomes" id="UP000886042">
    <property type="component" value="Unassembled WGS sequence"/>
</dbReference>
<dbReference type="PROSITE" id="PS51891">
    <property type="entry name" value="CENP_V_GFA"/>
    <property type="match status" value="1"/>
</dbReference>
<comment type="similarity">
    <text evidence="1">Belongs to the Gfa family.</text>
</comment>
<proteinExistence type="inferred from homology"/>
<keyword evidence="2" id="KW-0479">Metal-binding</keyword>
<dbReference type="Pfam" id="PF04828">
    <property type="entry name" value="GFA"/>
    <property type="match status" value="1"/>
</dbReference>
<evidence type="ECO:0000256" key="1">
    <source>
        <dbReference type="ARBA" id="ARBA00005495"/>
    </source>
</evidence>
<dbReference type="InterPro" id="IPR052355">
    <property type="entry name" value="CENP-V-like"/>
</dbReference>
<evidence type="ECO:0000313" key="5">
    <source>
        <dbReference type="EMBL" id="HFB55470.1"/>
    </source>
</evidence>
<dbReference type="InterPro" id="IPR006913">
    <property type="entry name" value="CENP-V/GFA"/>
</dbReference>
<evidence type="ECO:0000259" key="4">
    <source>
        <dbReference type="PROSITE" id="PS51891"/>
    </source>
</evidence>
<dbReference type="GO" id="GO:0046872">
    <property type="term" value="F:metal ion binding"/>
    <property type="evidence" value="ECO:0007669"/>
    <property type="project" value="UniProtKB-KW"/>
</dbReference>
<evidence type="ECO:0000256" key="2">
    <source>
        <dbReference type="ARBA" id="ARBA00022723"/>
    </source>
</evidence>
<organism evidence="5">
    <name type="scientific">Hellea balneolensis</name>
    <dbReference type="NCBI Taxonomy" id="287478"/>
    <lineage>
        <taxon>Bacteria</taxon>
        <taxon>Pseudomonadati</taxon>
        <taxon>Pseudomonadota</taxon>
        <taxon>Alphaproteobacteria</taxon>
        <taxon>Maricaulales</taxon>
        <taxon>Robiginitomaculaceae</taxon>
        <taxon>Hellea</taxon>
    </lineage>
</organism>
<gene>
    <name evidence="5" type="ORF">ENJ46_06050</name>
</gene>
<evidence type="ECO:0000256" key="3">
    <source>
        <dbReference type="ARBA" id="ARBA00022833"/>
    </source>
</evidence>
<dbReference type="GO" id="GO:0016846">
    <property type="term" value="F:carbon-sulfur lyase activity"/>
    <property type="evidence" value="ECO:0007669"/>
    <property type="project" value="InterPro"/>
</dbReference>
<feature type="domain" description="CENP-V/GFA" evidence="4">
    <location>
        <begin position="3"/>
        <end position="115"/>
    </location>
</feature>
<dbReference type="AlphaFoldDB" id="A0A7C3FZZ9"/>
<accession>A0A7C3FZZ9</accession>
<dbReference type="EMBL" id="DRMN01000392">
    <property type="protein sequence ID" value="HFB55470.1"/>
    <property type="molecule type" value="Genomic_DNA"/>
</dbReference>
<dbReference type="Gene3D" id="2.170.150.70">
    <property type="match status" value="1"/>
</dbReference>
<dbReference type="SUPFAM" id="SSF51316">
    <property type="entry name" value="Mss4-like"/>
    <property type="match status" value="1"/>
</dbReference>
<protein>
    <submittedName>
        <fullName evidence="5">GFA family protein</fullName>
    </submittedName>
</protein>
<reference evidence="5" key="1">
    <citation type="journal article" date="2020" name="mSystems">
        <title>Genome- and Community-Level Interaction Insights into Carbon Utilization and Element Cycling Functions of Hydrothermarchaeota in Hydrothermal Sediment.</title>
        <authorList>
            <person name="Zhou Z."/>
            <person name="Liu Y."/>
            <person name="Xu W."/>
            <person name="Pan J."/>
            <person name="Luo Z.H."/>
            <person name="Li M."/>
        </authorList>
    </citation>
    <scope>NUCLEOTIDE SEQUENCE [LARGE SCALE GENOMIC DNA]</scope>
    <source>
        <strain evidence="5">HyVt-489</strain>
    </source>
</reference>
<keyword evidence="3" id="KW-0862">Zinc</keyword>
<dbReference type="PANTHER" id="PTHR28620">
    <property type="entry name" value="CENTROMERE PROTEIN V"/>
    <property type="match status" value="1"/>
</dbReference>
<name>A0A7C3FZZ9_9PROT</name>
<dbReference type="PANTHER" id="PTHR28620:SF1">
    <property type="entry name" value="CENP-V_GFA DOMAIN-CONTAINING PROTEIN"/>
    <property type="match status" value="1"/>
</dbReference>
<sequence>MWHKGACHCGAVQFEVRAPKNVDITDCNCSMCAKTGYQHLIVTAEDFRQSSGQDHLYTYTFNTHIAQHYFCKTCGIKPFYVPRSHPDGMSVNLRCVEKDGFDTITFEKFDGRNWEANIRDLHEKT</sequence>
<comment type="caution">
    <text evidence="5">The sequence shown here is derived from an EMBL/GenBank/DDBJ whole genome shotgun (WGS) entry which is preliminary data.</text>
</comment>